<protein>
    <submittedName>
        <fullName evidence="3">Uncharacterized protein</fullName>
    </submittedName>
</protein>
<feature type="signal peptide" evidence="2">
    <location>
        <begin position="1"/>
        <end position="18"/>
    </location>
</feature>
<sequence length="190" mass="21866">MKATILFITVFLFLGAYSQETEIEDKLENTSLKKTQATPVKIIMLAICVSAALYALSYLNTKHRRYCERVIMDEDFGKVPMYKINPKEIADFSSKLELYCDDKQSGILDLADEQEKEPEIYEMAYYQSTDKKSQVTSEPSFISNASVRTADDLELHGFDRDQNEYDIPFPKLAKWGVLGRLFQSERESLL</sequence>
<evidence type="ECO:0000313" key="4">
    <source>
        <dbReference type="Proteomes" id="UP001295684"/>
    </source>
</evidence>
<feature type="transmembrane region" description="Helical" evidence="1">
    <location>
        <begin position="42"/>
        <end position="59"/>
    </location>
</feature>
<proteinExistence type="predicted"/>
<dbReference type="Proteomes" id="UP001295684">
    <property type="component" value="Unassembled WGS sequence"/>
</dbReference>
<dbReference type="AlphaFoldDB" id="A0AAD1XWI6"/>
<name>A0AAD1XWI6_EUPCR</name>
<keyword evidence="1" id="KW-1133">Transmembrane helix</keyword>
<comment type="caution">
    <text evidence="3">The sequence shown here is derived from an EMBL/GenBank/DDBJ whole genome shotgun (WGS) entry which is preliminary data.</text>
</comment>
<evidence type="ECO:0000313" key="3">
    <source>
        <dbReference type="EMBL" id="CAI2380606.1"/>
    </source>
</evidence>
<keyword evidence="1" id="KW-0472">Membrane</keyword>
<gene>
    <name evidence="3" type="ORF">ECRASSUSDP1_LOCUS22042</name>
</gene>
<dbReference type="EMBL" id="CAMPGE010022571">
    <property type="protein sequence ID" value="CAI2380606.1"/>
    <property type="molecule type" value="Genomic_DNA"/>
</dbReference>
<accession>A0AAD1XWI6</accession>
<organism evidence="3 4">
    <name type="scientific">Euplotes crassus</name>
    <dbReference type="NCBI Taxonomy" id="5936"/>
    <lineage>
        <taxon>Eukaryota</taxon>
        <taxon>Sar</taxon>
        <taxon>Alveolata</taxon>
        <taxon>Ciliophora</taxon>
        <taxon>Intramacronucleata</taxon>
        <taxon>Spirotrichea</taxon>
        <taxon>Hypotrichia</taxon>
        <taxon>Euplotida</taxon>
        <taxon>Euplotidae</taxon>
        <taxon>Moneuplotes</taxon>
    </lineage>
</organism>
<keyword evidence="2" id="KW-0732">Signal</keyword>
<evidence type="ECO:0000256" key="2">
    <source>
        <dbReference type="SAM" id="SignalP"/>
    </source>
</evidence>
<keyword evidence="1" id="KW-0812">Transmembrane</keyword>
<feature type="chain" id="PRO_5042267250" evidence="2">
    <location>
        <begin position="19"/>
        <end position="190"/>
    </location>
</feature>
<reference evidence="3" key="1">
    <citation type="submission" date="2023-07" db="EMBL/GenBank/DDBJ databases">
        <authorList>
            <consortium name="AG Swart"/>
            <person name="Singh M."/>
            <person name="Singh A."/>
            <person name="Seah K."/>
            <person name="Emmerich C."/>
        </authorList>
    </citation>
    <scope>NUCLEOTIDE SEQUENCE</scope>
    <source>
        <strain evidence="3">DP1</strain>
    </source>
</reference>
<keyword evidence="4" id="KW-1185">Reference proteome</keyword>
<evidence type="ECO:0000256" key="1">
    <source>
        <dbReference type="SAM" id="Phobius"/>
    </source>
</evidence>